<accession>A0A0L0JZ05</accession>
<dbReference type="EMBL" id="JPPY01000161">
    <property type="protein sequence ID" value="KND30816.1"/>
    <property type="molecule type" value="Genomic_DNA"/>
</dbReference>
<proteinExistence type="predicted"/>
<keyword evidence="2" id="KW-0472">Membrane</keyword>
<evidence type="ECO:0000256" key="2">
    <source>
        <dbReference type="SAM" id="Phobius"/>
    </source>
</evidence>
<name>A0A0L0JZ05_9ACTN</name>
<evidence type="ECO:0000256" key="1">
    <source>
        <dbReference type="SAM" id="MobiDB-lite"/>
    </source>
</evidence>
<organism evidence="3 4">
    <name type="scientific">Streptomyces acidiscabies</name>
    <dbReference type="NCBI Taxonomy" id="42234"/>
    <lineage>
        <taxon>Bacteria</taxon>
        <taxon>Bacillati</taxon>
        <taxon>Actinomycetota</taxon>
        <taxon>Actinomycetes</taxon>
        <taxon>Kitasatosporales</taxon>
        <taxon>Streptomycetaceae</taxon>
        <taxon>Streptomyces</taxon>
    </lineage>
</organism>
<dbReference type="Pfam" id="PF19953">
    <property type="entry name" value="EACC1"/>
    <property type="match status" value="1"/>
</dbReference>
<evidence type="ECO:0000313" key="4">
    <source>
        <dbReference type="Proteomes" id="UP000037151"/>
    </source>
</evidence>
<protein>
    <submittedName>
        <fullName evidence="3">Uncharacterized protein</fullName>
    </submittedName>
</protein>
<gene>
    <name evidence="3" type="ORF">IQ63_27315</name>
</gene>
<keyword evidence="2" id="KW-1133">Transmembrane helix</keyword>
<dbReference type="OrthoDB" id="4306766at2"/>
<evidence type="ECO:0000313" key="3">
    <source>
        <dbReference type="EMBL" id="KND30816.1"/>
    </source>
</evidence>
<sequence>MVEGEAVPGSGWRVRYDGSRSDVDALKAWLEREESLSGLVREGALRIEERSRSGAGPEHMGSQTELVLLVIGTVANLTTIGASASASVRAWRANRERVTGDTTPEATVEPLDPDQE</sequence>
<dbReference type="AlphaFoldDB" id="A0A0L0JZ05"/>
<dbReference type="RefSeq" id="WP_063786337.1">
    <property type="nucleotide sequence ID" value="NZ_KQ257828.1"/>
</dbReference>
<keyword evidence="2" id="KW-0812">Transmembrane</keyword>
<dbReference type="InterPro" id="IPR045428">
    <property type="entry name" value="EACC1"/>
</dbReference>
<feature type="transmembrane region" description="Helical" evidence="2">
    <location>
        <begin position="66"/>
        <end position="88"/>
    </location>
</feature>
<dbReference type="PATRIC" id="fig|42234.21.peg.5630"/>
<reference evidence="4" key="1">
    <citation type="submission" date="2014-07" db="EMBL/GenBank/DDBJ databases">
        <title>Genome sequencing of plant-pathogenic Streptomyces species.</title>
        <authorList>
            <person name="Harrison J."/>
            <person name="Sapp M."/>
            <person name="Thwaites R."/>
            <person name="Studholme D.J."/>
        </authorList>
    </citation>
    <scope>NUCLEOTIDE SEQUENCE [LARGE SCALE GENOMIC DNA]</scope>
    <source>
        <strain evidence="4">NCPPB 4445</strain>
    </source>
</reference>
<feature type="region of interest" description="Disordered" evidence="1">
    <location>
        <begin position="94"/>
        <end position="116"/>
    </location>
</feature>
<comment type="caution">
    <text evidence="3">The sequence shown here is derived from an EMBL/GenBank/DDBJ whole genome shotgun (WGS) entry which is preliminary data.</text>
</comment>
<dbReference type="Proteomes" id="UP000037151">
    <property type="component" value="Unassembled WGS sequence"/>
</dbReference>